<dbReference type="InterPro" id="IPR000618">
    <property type="entry name" value="Insect_cuticle"/>
</dbReference>
<sequence length="357" mass="40337">MFRSSLVVLVIVLAGDFTNAARRDAFARQKPQIVVVEEYEEQLTTLPPPPKPYAFTYSAGRSPGHVDRTHSEVSDGSGVVRGSFSYVDPRNQVRTVEYTADSHGFYPVLSHLPKTPQQTEAVALAQEKHHALYAKIAQEHANAHSGLTVEPKLPKDTVAVAKAKDRHLSLYEKIAQEHARIGAEQEAQRLAFEATSLIEVSFGQSDYPNYEGEPSGNTPEAYPNPDYGTNPEPNPEPNPAPNPEPQYPDYSYVEQVETTTTATTTTTTRAPRSKRPQVFPPTPTARPSKRRPKRIMEYYFLDDQGYPIRRAVRRRYRIERGSQSSWVMPYYRSMLSGSRSTRPNATRGRGQRIEFWW</sequence>
<dbReference type="PROSITE" id="PS51155">
    <property type="entry name" value="CHIT_BIND_RR_2"/>
    <property type="match status" value="1"/>
</dbReference>
<evidence type="ECO:0000313" key="4">
    <source>
        <dbReference type="EnsemblMetazoa" id="AMIN003589-PA"/>
    </source>
</evidence>
<dbReference type="EnsemblMetazoa" id="AMIN003589-RA">
    <property type="protein sequence ID" value="AMIN003589-PA"/>
    <property type="gene ID" value="AMIN003589"/>
</dbReference>
<evidence type="ECO:0000256" key="1">
    <source>
        <dbReference type="PROSITE-ProRule" id="PRU00497"/>
    </source>
</evidence>
<reference evidence="5" key="1">
    <citation type="submission" date="2013-03" db="EMBL/GenBank/DDBJ databases">
        <title>The Genome Sequence of Anopheles minimus MINIMUS1.</title>
        <authorList>
            <consortium name="The Broad Institute Genomics Platform"/>
            <person name="Neafsey D.E."/>
            <person name="Walton C."/>
            <person name="Walker B."/>
            <person name="Young S.K."/>
            <person name="Zeng Q."/>
            <person name="Gargeya S."/>
            <person name="Fitzgerald M."/>
            <person name="Haas B."/>
            <person name="Abouelleil A."/>
            <person name="Allen A.W."/>
            <person name="Alvarado L."/>
            <person name="Arachchi H.M."/>
            <person name="Berlin A.M."/>
            <person name="Chapman S.B."/>
            <person name="Gainer-Dewar J."/>
            <person name="Goldberg J."/>
            <person name="Griggs A."/>
            <person name="Gujja S."/>
            <person name="Hansen M."/>
            <person name="Howarth C."/>
            <person name="Imamovic A."/>
            <person name="Ireland A."/>
            <person name="Larimer J."/>
            <person name="McCowan C."/>
            <person name="Murphy C."/>
            <person name="Pearson M."/>
            <person name="Poon T.W."/>
            <person name="Priest M."/>
            <person name="Roberts A."/>
            <person name="Saif S."/>
            <person name="Shea T."/>
            <person name="Sisk P."/>
            <person name="Sykes S."/>
            <person name="Wortman J."/>
            <person name="Nusbaum C."/>
            <person name="Birren B."/>
        </authorList>
    </citation>
    <scope>NUCLEOTIDE SEQUENCE [LARGE SCALE GENOMIC DNA]</scope>
    <source>
        <strain evidence="5">MINIMUS1</strain>
    </source>
</reference>
<dbReference type="Pfam" id="PF00379">
    <property type="entry name" value="Chitin_bind_4"/>
    <property type="match status" value="1"/>
</dbReference>
<dbReference type="Proteomes" id="UP000075920">
    <property type="component" value="Unassembled WGS sequence"/>
</dbReference>
<dbReference type="GO" id="GO:0062129">
    <property type="term" value="C:chitin-based extracellular matrix"/>
    <property type="evidence" value="ECO:0007669"/>
    <property type="project" value="TreeGrafter"/>
</dbReference>
<feature type="region of interest" description="Disordered" evidence="2">
    <location>
        <begin position="204"/>
        <end position="293"/>
    </location>
</feature>
<proteinExistence type="predicted"/>
<feature type="signal peptide" evidence="3">
    <location>
        <begin position="1"/>
        <end position="20"/>
    </location>
</feature>
<dbReference type="VEuPathDB" id="VectorBase:AMIN003589"/>
<reference evidence="4" key="2">
    <citation type="submission" date="2020-05" db="UniProtKB">
        <authorList>
            <consortium name="EnsemblMetazoa"/>
        </authorList>
    </citation>
    <scope>IDENTIFICATION</scope>
    <source>
        <strain evidence="4">MINIMUS1</strain>
    </source>
</reference>
<feature type="compositionally biased region" description="Low complexity" evidence="2">
    <location>
        <begin position="258"/>
        <end position="268"/>
    </location>
</feature>
<feature type="chain" id="PRO_5008140613" evidence="3">
    <location>
        <begin position="21"/>
        <end position="357"/>
    </location>
</feature>
<dbReference type="InterPro" id="IPR050468">
    <property type="entry name" value="Cuticle_Struct_Prot"/>
</dbReference>
<keyword evidence="1" id="KW-0193">Cuticle</keyword>
<evidence type="ECO:0000256" key="3">
    <source>
        <dbReference type="SAM" id="SignalP"/>
    </source>
</evidence>
<dbReference type="PANTHER" id="PTHR10380">
    <property type="entry name" value="CUTICLE PROTEIN"/>
    <property type="match status" value="1"/>
</dbReference>
<protein>
    <submittedName>
        <fullName evidence="4">Uncharacterized protein</fullName>
    </submittedName>
</protein>
<accession>A0A182VZT4</accession>
<name>A0A182VZT4_9DIPT</name>
<keyword evidence="5" id="KW-1185">Reference proteome</keyword>
<feature type="compositionally biased region" description="Pro residues" evidence="2">
    <location>
        <begin position="232"/>
        <end position="246"/>
    </location>
</feature>
<evidence type="ECO:0000313" key="5">
    <source>
        <dbReference type="Proteomes" id="UP000075920"/>
    </source>
</evidence>
<organism evidence="4 5">
    <name type="scientific">Anopheles minimus</name>
    <dbReference type="NCBI Taxonomy" id="112268"/>
    <lineage>
        <taxon>Eukaryota</taxon>
        <taxon>Metazoa</taxon>
        <taxon>Ecdysozoa</taxon>
        <taxon>Arthropoda</taxon>
        <taxon>Hexapoda</taxon>
        <taxon>Insecta</taxon>
        <taxon>Pterygota</taxon>
        <taxon>Neoptera</taxon>
        <taxon>Endopterygota</taxon>
        <taxon>Diptera</taxon>
        <taxon>Nematocera</taxon>
        <taxon>Culicoidea</taxon>
        <taxon>Culicidae</taxon>
        <taxon>Anophelinae</taxon>
        <taxon>Anopheles</taxon>
    </lineage>
</organism>
<dbReference type="AlphaFoldDB" id="A0A182VZT4"/>
<keyword evidence="3" id="KW-0732">Signal</keyword>
<evidence type="ECO:0000256" key="2">
    <source>
        <dbReference type="SAM" id="MobiDB-lite"/>
    </source>
</evidence>
<dbReference type="PANTHER" id="PTHR10380:SF196">
    <property type="entry name" value="CUTICULAR PROTEIN 72EA"/>
    <property type="match status" value="1"/>
</dbReference>
<dbReference type="GO" id="GO:0008010">
    <property type="term" value="F:structural constituent of chitin-based larval cuticle"/>
    <property type="evidence" value="ECO:0007669"/>
    <property type="project" value="TreeGrafter"/>
</dbReference>